<evidence type="ECO:0000313" key="3">
    <source>
        <dbReference type="Proteomes" id="UP000498740"/>
    </source>
</evidence>
<accession>A0A7J0D5K8</accession>
<gene>
    <name evidence="2" type="ORF">Smic_85540</name>
</gene>
<keyword evidence="1" id="KW-1133">Transmembrane helix</keyword>
<keyword evidence="1" id="KW-0472">Membrane</keyword>
<feature type="transmembrane region" description="Helical" evidence="1">
    <location>
        <begin position="21"/>
        <end position="43"/>
    </location>
</feature>
<dbReference type="AlphaFoldDB" id="A0A7J0D5K8"/>
<dbReference type="EMBL" id="BLWD01000004">
    <property type="protein sequence ID" value="GFN09998.1"/>
    <property type="molecule type" value="Genomic_DNA"/>
</dbReference>
<sequence length="73" mass="7294">MLSRIPLFIAQNEFHSTVGGCALWGTCLTLTGLQFAAAVLGAASFSLSAIVGMTAVIGIAGFAELAGYGAAES</sequence>
<comment type="caution">
    <text evidence="2">The sequence shown here is derived from an EMBL/GenBank/DDBJ whole genome shotgun (WGS) entry which is preliminary data.</text>
</comment>
<dbReference type="RefSeq" id="WP_032759618.1">
    <property type="nucleotide sequence ID" value="NZ_BMUG01000015.1"/>
</dbReference>
<name>A0A7J0D5K8_STRMI</name>
<evidence type="ECO:0000313" key="2">
    <source>
        <dbReference type="EMBL" id="GFN09998.1"/>
    </source>
</evidence>
<evidence type="ECO:0000256" key="1">
    <source>
        <dbReference type="SAM" id="Phobius"/>
    </source>
</evidence>
<organism evidence="2 3">
    <name type="scientific">Streptomyces microflavus</name>
    <name type="common">Streptomyces lipmanii</name>
    <dbReference type="NCBI Taxonomy" id="1919"/>
    <lineage>
        <taxon>Bacteria</taxon>
        <taxon>Bacillati</taxon>
        <taxon>Actinomycetota</taxon>
        <taxon>Actinomycetes</taxon>
        <taxon>Kitasatosporales</taxon>
        <taxon>Streptomycetaceae</taxon>
        <taxon>Streptomyces</taxon>
    </lineage>
</organism>
<protein>
    <submittedName>
        <fullName evidence="2">Uncharacterized protein</fullName>
    </submittedName>
</protein>
<reference evidence="2 3" key="1">
    <citation type="submission" date="2020-05" db="EMBL/GenBank/DDBJ databases">
        <title>Whole genome shotgun sequence of Streptomyces microflavus NBRC 13062.</title>
        <authorList>
            <person name="Komaki H."/>
            <person name="Tamura T."/>
        </authorList>
    </citation>
    <scope>NUCLEOTIDE SEQUENCE [LARGE SCALE GENOMIC DNA]</scope>
    <source>
        <strain evidence="2 3">NBRC 13062</strain>
    </source>
</reference>
<keyword evidence="1" id="KW-0812">Transmembrane</keyword>
<proteinExistence type="predicted"/>
<feature type="transmembrane region" description="Helical" evidence="1">
    <location>
        <begin position="49"/>
        <end position="71"/>
    </location>
</feature>
<dbReference type="Proteomes" id="UP000498740">
    <property type="component" value="Unassembled WGS sequence"/>
</dbReference>